<dbReference type="EMBL" id="CAJPIJ010000164">
    <property type="protein sequence ID" value="CAG2000014.1"/>
    <property type="molecule type" value="Genomic_DNA"/>
</dbReference>
<organism evidence="3">
    <name type="scientific">Gibberella zeae</name>
    <name type="common">Wheat head blight fungus</name>
    <name type="synonym">Fusarium graminearum</name>
    <dbReference type="NCBI Taxonomy" id="5518"/>
    <lineage>
        <taxon>Eukaryota</taxon>
        <taxon>Fungi</taxon>
        <taxon>Dikarya</taxon>
        <taxon>Ascomycota</taxon>
        <taxon>Pezizomycotina</taxon>
        <taxon>Sordariomycetes</taxon>
        <taxon>Hypocreomycetidae</taxon>
        <taxon>Hypocreales</taxon>
        <taxon>Nectriaceae</taxon>
        <taxon>Fusarium</taxon>
    </lineage>
</organism>
<dbReference type="Proteomes" id="UP000746612">
    <property type="component" value="Unassembled WGS sequence"/>
</dbReference>
<evidence type="ECO:0000313" key="2">
    <source>
        <dbReference type="EMBL" id="CAG2000014.1"/>
    </source>
</evidence>
<evidence type="ECO:0000313" key="3">
    <source>
        <dbReference type="EMBL" id="VIO57180.1"/>
    </source>
</evidence>
<accession>A0A4E9DGC4</accession>
<protein>
    <submittedName>
        <fullName evidence="3">Uncharacterized protein</fullName>
    </submittedName>
</protein>
<reference evidence="3" key="1">
    <citation type="submission" date="2019-04" db="EMBL/GenBank/DDBJ databases">
        <authorList>
            <person name="Melise S."/>
            <person name="Noan J."/>
            <person name="Okalmin O."/>
        </authorList>
    </citation>
    <scope>NUCLEOTIDE SEQUENCE</scope>
    <source>
        <strain evidence="3">FN9</strain>
    </source>
</reference>
<reference evidence="2" key="2">
    <citation type="submission" date="2021-03" db="EMBL/GenBank/DDBJ databases">
        <authorList>
            <person name="Alouane T."/>
            <person name="Langin T."/>
            <person name="Bonhomme L."/>
        </authorList>
    </citation>
    <scope>NUCLEOTIDE SEQUENCE</scope>
    <source>
        <strain evidence="2">MDC_Fg202</strain>
    </source>
</reference>
<evidence type="ECO:0000256" key="1">
    <source>
        <dbReference type="SAM" id="MobiDB-lite"/>
    </source>
</evidence>
<dbReference type="AlphaFoldDB" id="A0A4E9DGC4"/>
<gene>
    <name evidence="3" type="ORF">FUG_LOCUS244936</name>
    <name evidence="2" type="ORF">MDCFG202_LOCUS457082</name>
</gene>
<proteinExistence type="predicted"/>
<sequence length="59" mass="6422">MDEILFARYFESPLRKARGAAQKPPQTFCPRSNHIPHQPSGPVEAIPGASNGFSDQTGL</sequence>
<dbReference type="EMBL" id="CAAKMV010000128">
    <property type="protein sequence ID" value="VIO57180.1"/>
    <property type="molecule type" value="Genomic_DNA"/>
</dbReference>
<feature type="region of interest" description="Disordered" evidence="1">
    <location>
        <begin position="16"/>
        <end position="59"/>
    </location>
</feature>
<name>A0A4E9DGC4_GIBZA</name>